<dbReference type="PANTHER" id="PTHR12147">
    <property type="entry name" value="METALLOPEPTIDASE M28 FAMILY MEMBER"/>
    <property type="match status" value="1"/>
</dbReference>
<evidence type="ECO:0000256" key="14">
    <source>
        <dbReference type="RuleBase" id="RU361240"/>
    </source>
</evidence>
<dbReference type="Pfam" id="PF04389">
    <property type="entry name" value="Peptidase_M28"/>
    <property type="match status" value="1"/>
</dbReference>
<dbReference type="GO" id="GO:0005576">
    <property type="term" value="C:extracellular region"/>
    <property type="evidence" value="ECO:0007669"/>
    <property type="project" value="UniProtKB-SubCell"/>
</dbReference>
<feature type="domain" description="Peptidase M28" evidence="17">
    <location>
        <begin position="246"/>
        <end position="460"/>
    </location>
</feature>
<evidence type="ECO:0000256" key="5">
    <source>
        <dbReference type="ARBA" id="ARBA00022438"/>
    </source>
</evidence>
<dbReference type="InterPro" id="IPR003137">
    <property type="entry name" value="PA_domain"/>
</dbReference>
<organism evidence="18 19">
    <name type="scientific">Clathrospora elynae</name>
    <dbReference type="NCBI Taxonomy" id="706981"/>
    <lineage>
        <taxon>Eukaryota</taxon>
        <taxon>Fungi</taxon>
        <taxon>Dikarya</taxon>
        <taxon>Ascomycota</taxon>
        <taxon>Pezizomycotina</taxon>
        <taxon>Dothideomycetes</taxon>
        <taxon>Pleosporomycetidae</taxon>
        <taxon>Pleosporales</taxon>
        <taxon>Diademaceae</taxon>
        <taxon>Clathrospora</taxon>
    </lineage>
</organism>
<comment type="subunit">
    <text evidence="4">Monomer.</text>
</comment>
<feature type="domain" description="PA" evidence="16">
    <location>
        <begin position="131"/>
        <end position="216"/>
    </location>
</feature>
<dbReference type="GO" id="GO:0004177">
    <property type="term" value="F:aminopeptidase activity"/>
    <property type="evidence" value="ECO:0007669"/>
    <property type="project" value="UniProtKB-KW"/>
</dbReference>
<evidence type="ECO:0000256" key="2">
    <source>
        <dbReference type="ARBA" id="ARBA00004613"/>
    </source>
</evidence>
<dbReference type="Pfam" id="PF02225">
    <property type="entry name" value="PA"/>
    <property type="match status" value="1"/>
</dbReference>
<keyword evidence="7 14" id="KW-0645">Protease</keyword>
<keyword evidence="12" id="KW-0482">Metalloprotease</keyword>
<evidence type="ECO:0000256" key="12">
    <source>
        <dbReference type="ARBA" id="ARBA00023049"/>
    </source>
</evidence>
<dbReference type="FunFam" id="3.40.630.10:FF:000054">
    <property type="entry name" value="Peptide hydrolase"/>
    <property type="match status" value="1"/>
</dbReference>
<dbReference type="SUPFAM" id="SSF52025">
    <property type="entry name" value="PA domain"/>
    <property type="match status" value="1"/>
</dbReference>
<keyword evidence="6" id="KW-0964">Secreted</keyword>
<evidence type="ECO:0000256" key="13">
    <source>
        <dbReference type="ARBA" id="ARBA00023180"/>
    </source>
</evidence>
<dbReference type="PANTHER" id="PTHR12147:SF57">
    <property type="entry name" value="PEPTIDE HYDROLASE"/>
    <property type="match status" value="1"/>
</dbReference>
<keyword evidence="5" id="KW-0031">Aminopeptidase</keyword>
<evidence type="ECO:0000256" key="15">
    <source>
        <dbReference type="SAM" id="MobiDB-lite"/>
    </source>
</evidence>
<dbReference type="Proteomes" id="UP000800038">
    <property type="component" value="Unassembled WGS sequence"/>
</dbReference>
<proteinExistence type="inferred from homology"/>
<dbReference type="Gene3D" id="3.40.630.10">
    <property type="entry name" value="Zn peptidases"/>
    <property type="match status" value="1"/>
</dbReference>
<dbReference type="SUPFAM" id="SSF53187">
    <property type="entry name" value="Zn-dependent exopeptidases"/>
    <property type="match status" value="1"/>
</dbReference>
<keyword evidence="10 14" id="KW-0378">Hydrolase</keyword>
<comment type="similarity">
    <text evidence="3">Belongs to the peptidase M28 family. M28A subfamily.</text>
</comment>
<dbReference type="InterPro" id="IPR046450">
    <property type="entry name" value="PA_dom_sf"/>
</dbReference>
<dbReference type="InterPro" id="IPR007484">
    <property type="entry name" value="Peptidase_M28"/>
</dbReference>
<feature type="region of interest" description="Disordered" evidence="15">
    <location>
        <begin position="479"/>
        <end position="506"/>
    </location>
</feature>
<keyword evidence="13" id="KW-0325">Glycoprotein</keyword>
<evidence type="ECO:0000256" key="6">
    <source>
        <dbReference type="ARBA" id="ARBA00022525"/>
    </source>
</evidence>
<evidence type="ECO:0000313" key="18">
    <source>
        <dbReference type="EMBL" id="KAF1944857.1"/>
    </source>
</evidence>
<comment type="subcellular location">
    <subcellularLocation>
        <location evidence="2">Secreted</location>
    </subcellularLocation>
</comment>
<dbReference type="AlphaFoldDB" id="A0A6A5T724"/>
<feature type="chain" id="PRO_5025718518" description="Peptide hydrolase" evidence="14">
    <location>
        <begin position="19"/>
        <end position="506"/>
    </location>
</feature>
<keyword evidence="11 14" id="KW-0862">Zinc</keyword>
<name>A0A6A5T724_9PLEO</name>
<evidence type="ECO:0000313" key="19">
    <source>
        <dbReference type="Proteomes" id="UP000800038"/>
    </source>
</evidence>
<protein>
    <recommendedName>
        <fullName evidence="14">Peptide hydrolase</fullName>
        <ecNumber evidence="14">3.4.-.-</ecNumber>
    </recommendedName>
</protein>
<reference evidence="18" key="1">
    <citation type="journal article" date="2020" name="Stud. Mycol.">
        <title>101 Dothideomycetes genomes: a test case for predicting lifestyles and emergence of pathogens.</title>
        <authorList>
            <person name="Haridas S."/>
            <person name="Albert R."/>
            <person name="Binder M."/>
            <person name="Bloem J."/>
            <person name="Labutti K."/>
            <person name="Salamov A."/>
            <person name="Andreopoulos B."/>
            <person name="Baker S."/>
            <person name="Barry K."/>
            <person name="Bills G."/>
            <person name="Bluhm B."/>
            <person name="Cannon C."/>
            <person name="Castanera R."/>
            <person name="Culley D."/>
            <person name="Daum C."/>
            <person name="Ezra D."/>
            <person name="Gonzalez J."/>
            <person name="Henrissat B."/>
            <person name="Kuo A."/>
            <person name="Liang C."/>
            <person name="Lipzen A."/>
            <person name="Lutzoni F."/>
            <person name="Magnuson J."/>
            <person name="Mondo S."/>
            <person name="Nolan M."/>
            <person name="Ohm R."/>
            <person name="Pangilinan J."/>
            <person name="Park H.-J."/>
            <person name="Ramirez L."/>
            <person name="Alfaro M."/>
            <person name="Sun H."/>
            <person name="Tritt A."/>
            <person name="Yoshinaga Y."/>
            <person name="Zwiers L.-H."/>
            <person name="Turgeon B."/>
            <person name="Goodwin S."/>
            <person name="Spatafora J."/>
            <person name="Crous P."/>
            <person name="Grigoriev I."/>
        </authorList>
    </citation>
    <scope>NUCLEOTIDE SEQUENCE</scope>
    <source>
        <strain evidence="18">CBS 161.51</strain>
    </source>
</reference>
<evidence type="ECO:0000256" key="3">
    <source>
        <dbReference type="ARBA" id="ARBA00005957"/>
    </source>
</evidence>
<evidence type="ECO:0000256" key="11">
    <source>
        <dbReference type="ARBA" id="ARBA00022833"/>
    </source>
</evidence>
<evidence type="ECO:0000256" key="8">
    <source>
        <dbReference type="ARBA" id="ARBA00022723"/>
    </source>
</evidence>
<dbReference type="GO" id="GO:0046872">
    <property type="term" value="F:metal ion binding"/>
    <property type="evidence" value="ECO:0007669"/>
    <property type="project" value="UniProtKB-KW"/>
</dbReference>
<keyword evidence="9 14" id="KW-0732">Signal</keyword>
<evidence type="ECO:0000256" key="7">
    <source>
        <dbReference type="ARBA" id="ARBA00022670"/>
    </source>
</evidence>
<evidence type="ECO:0000259" key="17">
    <source>
        <dbReference type="Pfam" id="PF04389"/>
    </source>
</evidence>
<dbReference type="GO" id="GO:0006508">
    <property type="term" value="P:proteolysis"/>
    <property type="evidence" value="ECO:0007669"/>
    <property type="project" value="UniProtKB-KW"/>
</dbReference>
<dbReference type="InterPro" id="IPR041756">
    <property type="entry name" value="M28_SGAP-like"/>
</dbReference>
<dbReference type="OrthoDB" id="10013407at2759"/>
<evidence type="ECO:0000256" key="4">
    <source>
        <dbReference type="ARBA" id="ARBA00011245"/>
    </source>
</evidence>
<evidence type="ECO:0000256" key="9">
    <source>
        <dbReference type="ARBA" id="ARBA00022729"/>
    </source>
</evidence>
<dbReference type="EC" id="3.4.-.-" evidence="14"/>
<evidence type="ECO:0000256" key="1">
    <source>
        <dbReference type="ARBA" id="ARBA00001947"/>
    </source>
</evidence>
<feature type="compositionally biased region" description="Basic residues" evidence="15">
    <location>
        <begin position="481"/>
        <end position="506"/>
    </location>
</feature>
<sequence length="506" mass="53296">MTMKSSIVLGALVAAASATPTLRRRQYNTTKPVVTSEALQADISRENLLAGTQILEDFAYASPNRTRIIGSPGHNDTIYWLKEELEALDYYDVSLQNFFTVAMVSGQINTFVVNGVNTSADLLEYSASGTVTAPLVPVANLGCNATDYPAELAGKIALISRGSCDFGLKSVLAGNAGAAAAVIYNNAAGGFNGTLSAPPRPEGEYIASISITQELGTGYVEAITGGATINATVDVATVISNVSTYNVLATTKGGDQHNKLALGGHTDSVLAGPGINDDGSGTVGILEVAKALSKYEINNAVTFGFWAGEEEGLLGSTYYVENLPANETADIRAYLNFDMIASPNYVHAIYDGDGSAFNLTGPPGSAELESFLEDFFTSAGENFTATAFDGRSDYGPFLDVGIPSGGTFTGAEELKTEEEAEMFGGEAGVALDVCYHSACDNIDNLNLDAFELHGKAIASAVATYATSWEGFPARNTTVARRSIKPHARKASQPRHYRSKRSLPSRK</sequence>
<keyword evidence="8 14" id="KW-0479">Metal-binding</keyword>
<dbReference type="CDD" id="cd03876">
    <property type="entry name" value="M28_SGAP_like"/>
    <property type="match status" value="1"/>
</dbReference>
<dbReference type="GO" id="GO:0008235">
    <property type="term" value="F:metalloexopeptidase activity"/>
    <property type="evidence" value="ECO:0007669"/>
    <property type="project" value="InterPro"/>
</dbReference>
<evidence type="ECO:0000259" key="16">
    <source>
        <dbReference type="Pfam" id="PF02225"/>
    </source>
</evidence>
<evidence type="ECO:0000256" key="10">
    <source>
        <dbReference type="ARBA" id="ARBA00022801"/>
    </source>
</evidence>
<feature type="signal peptide" evidence="14">
    <location>
        <begin position="1"/>
        <end position="18"/>
    </location>
</feature>
<keyword evidence="19" id="KW-1185">Reference proteome</keyword>
<accession>A0A6A5T724</accession>
<gene>
    <name evidence="18" type="ORF">EJ02DRAFT_509815</name>
</gene>
<dbReference type="EMBL" id="ML976013">
    <property type="protein sequence ID" value="KAF1944857.1"/>
    <property type="molecule type" value="Genomic_DNA"/>
</dbReference>
<dbReference type="Gene3D" id="3.50.30.30">
    <property type="match status" value="1"/>
</dbReference>
<comment type="cofactor">
    <cofactor evidence="1">
        <name>Zn(2+)</name>
        <dbReference type="ChEBI" id="CHEBI:29105"/>
    </cofactor>
</comment>
<dbReference type="InterPro" id="IPR045175">
    <property type="entry name" value="M28_fam"/>
</dbReference>